<dbReference type="AlphaFoldDB" id="A0A7W9STR9"/>
<sequence>MKVMQKVLRGFTLIELLVVIAIIAILAAILFPVFAQAREKARQTACLSNMKQLTLGMVMYAQDYDENFPGWQWDRCYSAGSDPTCVNNGGGLWHNAIFPYVKSAGVYSCPSDARQAGVKTNYSGWFNMATVKGFPRELWDPITQKGAPISYGASEPLTYSYPSLASIGRPADTYILGDMVTTLSGWEGWDQWVQIANNPTHPGWTAAGQPANWSRWRLMRTAYPKADACISTYWGNNAVWQGPFDPAWDKCAQHSAQGNNIGFADGHVKYTQTARCTIQLYGIVNN</sequence>
<dbReference type="Pfam" id="PF07596">
    <property type="entry name" value="SBP_bac_10"/>
    <property type="match status" value="1"/>
</dbReference>
<name>A0A7W9STR9_ARMRO</name>
<dbReference type="PROSITE" id="PS00409">
    <property type="entry name" value="PROKAR_NTER_METHYL"/>
    <property type="match status" value="1"/>
</dbReference>
<dbReference type="PANTHER" id="PTHR30093">
    <property type="entry name" value="GENERAL SECRETION PATHWAY PROTEIN G"/>
    <property type="match status" value="1"/>
</dbReference>
<reference evidence="3 4" key="1">
    <citation type="submission" date="2020-08" db="EMBL/GenBank/DDBJ databases">
        <title>Genomic Encyclopedia of Type Strains, Phase IV (KMG-IV): sequencing the most valuable type-strain genomes for metagenomic binning, comparative biology and taxonomic classification.</title>
        <authorList>
            <person name="Goeker M."/>
        </authorList>
    </citation>
    <scope>NUCLEOTIDE SEQUENCE [LARGE SCALE GENOMIC DNA]</scope>
    <source>
        <strain evidence="3 4">DSM 23562</strain>
    </source>
</reference>
<dbReference type="InterPro" id="IPR045584">
    <property type="entry name" value="Pilin-like"/>
</dbReference>
<evidence type="ECO:0000313" key="4">
    <source>
        <dbReference type="Proteomes" id="UP000520814"/>
    </source>
</evidence>
<accession>A0A7W9STR9</accession>
<dbReference type="Pfam" id="PF07963">
    <property type="entry name" value="N_methyl"/>
    <property type="match status" value="1"/>
</dbReference>
<dbReference type="InterPro" id="IPR011453">
    <property type="entry name" value="DUF1559"/>
</dbReference>
<protein>
    <submittedName>
        <fullName evidence="3">Prepilin-type N-terminal cleavage/methylation domain-containing protein/prepilin-type processing-associated H-X9-DG protein</fullName>
    </submittedName>
</protein>
<keyword evidence="1" id="KW-0812">Transmembrane</keyword>
<evidence type="ECO:0000259" key="2">
    <source>
        <dbReference type="Pfam" id="PF07596"/>
    </source>
</evidence>
<dbReference type="NCBIfam" id="TIGR02532">
    <property type="entry name" value="IV_pilin_GFxxxE"/>
    <property type="match status" value="1"/>
</dbReference>
<dbReference type="EMBL" id="JACHGW010000004">
    <property type="protein sequence ID" value="MBB6052255.1"/>
    <property type="molecule type" value="Genomic_DNA"/>
</dbReference>
<dbReference type="Gene3D" id="3.30.700.10">
    <property type="entry name" value="Glycoprotein, Type 4 Pilin"/>
    <property type="match status" value="1"/>
</dbReference>
<keyword evidence="4" id="KW-1185">Reference proteome</keyword>
<dbReference type="InterPro" id="IPR012902">
    <property type="entry name" value="N_methyl_site"/>
</dbReference>
<evidence type="ECO:0000313" key="3">
    <source>
        <dbReference type="EMBL" id="MBB6052255.1"/>
    </source>
</evidence>
<comment type="caution">
    <text evidence="3">The sequence shown here is derived from an EMBL/GenBank/DDBJ whole genome shotgun (WGS) entry which is preliminary data.</text>
</comment>
<dbReference type="SUPFAM" id="SSF54523">
    <property type="entry name" value="Pili subunits"/>
    <property type="match status" value="1"/>
</dbReference>
<feature type="domain" description="DUF1559" evidence="2">
    <location>
        <begin position="36"/>
        <end position="108"/>
    </location>
</feature>
<proteinExistence type="predicted"/>
<dbReference type="RefSeq" id="WP_184200959.1">
    <property type="nucleotide sequence ID" value="NZ_JACHGW010000004.1"/>
</dbReference>
<evidence type="ECO:0000256" key="1">
    <source>
        <dbReference type="SAM" id="Phobius"/>
    </source>
</evidence>
<keyword evidence="1" id="KW-0472">Membrane</keyword>
<dbReference type="Proteomes" id="UP000520814">
    <property type="component" value="Unassembled WGS sequence"/>
</dbReference>
<gene>
    <name evidence="3" type="ORF">HNQ39_004076</name>
</gene>
<keyword evidence="1" id="KW-1133">Transmembrane helix</keyword>
<organism evidence="3 4">
    <name type="scientific">Armatimonas rosea</name>
    <dbReference type="NCBI Taxonomy" id="685828"/>
    <lineage>
        <taxon>Bacteria</taxon>
        <taxon>Bacillati</taxon>
        <taxon>Armatimonadota</taxon>
        <taxon>Armatimonadia</taxon>
        <taxon>Armatimonadales</taxon>
        <taxon>Armatimonadaceae</taxon>
        <taxon>Armatimonas</taxon>
    </lineage>
</organism>
<feature type="transmembrane region" description="Helical" evidence="1">
    <location>
        <begin position="12"/>
        <end position="34"/>
    </location>
</feature>